<proteinExistence type="predicted"/>
<dbReference type="EnsemblPlants" id="MELO3C030208.2.1">
    <property type="protein sequence ID" value="MELO3C030208.2.1"/>
    <property type="gene ID" value="MELO3C030208.2"/>
</dbReference>
<accession>A0A9I9E8E9</accession>
<organism evidence="1">
    <name type="scientific">Cucumis melo</name>
    <name type="common">Muskmelon</name>
    <dbReference type="NCBI Taxonomy" id="3656"/>
    <lineage>
        <taxon>Eukaryota</taxon>
        <taxon>Viridiplantae</taxon>
        <taxon>Streptophyta</taxon>
        <taxon>Embryophyta</taxon>
        <taxon>Tracheophyta</taxon>
        <taxon>Spermatophyta</taxon>
        <taxon>Magnoliopsida</taxon>
        <taxon>eudicotyledons</taxon>
        <taxon>Gunneridae</taxon>
        <taxon>Pentapetalae</taxon>
        <taxon>rosids</taxon>
        <taxon>fabids</taxon>
        <taxon>Cucurbitales</taxon>
        <taxon>Cucurbitaceae</taxon>
        <taxon>Benincaseae</taxon>
        <taxon>Cucumis</taxon>
    </lineage>
</organism>
<name>A0A9I9E8E9_CUCME</name>
<protein>
    <submittedName>
        <fullName evidence="1">Uncharacterized protein</fullName>
    </submittedName>
</protein>
<sequence>MAKFEFPPPIVVGKKEGKEKRDKKKKPTTCRKHIYYEKDEDTQTEREIGNVFANVDDDLGEEFLVSKCLTNKRVRVHLHCSRKFSYLESILANDVDLWVVTPLKSLAISITSPYFDYLN</sequence>
<dbReference type="Gramene" id="MELO3C030208.2.1">
    <property type="protein sequence ID" value="MELO3C030208.2.1"/>
    <property type="gene ID" value="MELO3C030208.2"/>
</dbReference>
<evidence type="ECO:0000313" key="1">
    <source>
        <dbReference type="EnsemblPlants" id="MELO3C030208.2.1"/>
    </source>
</evidence>
<reference evidence="1" key="1">
    <citation type="submission" date="2023-03" db="UniProtKB">
        <authorList>
            <consortium name="EnsemblPlants"/>
        </authorList>
    </citation>
    <scope>IDENTIFICATION</scope>
</reference>
<dbReference type="AlphaFoldDB" id="A0A9I9E8E9"/>